<keyword evidence="9" id="KW-1185">Reference proteome</keyword>
<dbReference type="InterPro" id="IPR037185">
    <property type="entry name" value="EmrE-like"/>
</dbReference>
<evidence type="ECO:0000256" key="3">
    <source>
        <dbReference type="ARBA" id="ARBA00022692"/>
    </source>
</evidence>
<reference evidence="8 9" key="1">
    <citation type="submission" date="2020-04" db="EMBL/GenBank/DDBJ databases">
        <title>Azohydromonas sp. isolated from soil.</title>
        <authorList>
            <person name="Dahal R.H."/>
        </authorList>
    </citation>
    <scope>NUCLEOTIDE SEQUENCE [LARGE SCALE GENOMIC DNA]</scope>
    <source>
        <strain evidence="8 9">G-1-1-14</strain>
    </source>
</reference>
<proteinExistence type="inferred from homology"/>
<accession>A0A848FDY3</accession>
<keyword evidence="5 7" id="KW-0472">Membrane</keyword>
<dbReference type="InterPro" id="IPR045324">
    <property type="entry name" value="Small_multidrug_res"/>
</dbReference>
<dbReference type="Gene3D" id="1.10.3730.20">
    <property type="match status" value="1"/>
</dbReference>
<protein>
    <submittedName>
        <fullName evidence="8">4-amino-4-deoxy-L-arabinose transferase</fullName>
    </submittedName>
</protein>
<dbReference type="RefSeq" id="WP_169162415.1">
    <property type="nucleotide sequence ID" value="NZ_JABBFW010000019.1"/>
</dbReference>
<keyword evidence="4 7" id="KW-1133">Transmembrane helix</keyword>
<comment type="similarity">
    <text evidence="6">Belongs to the drug/metabolite transporter (DMT) superfamily. Small multidrug resistance (SMR) (TC 2.A.7.1) family.</text>
</comment>
<evidence type="ECO:0000256" key="5">
    <source>
        <dbReference type="ARBA" id="ARBA00023136"/>
    </source>
</evidence>
<organism evidence="8 9">
    <name type="scientific">Azohydromonas caseinilytica</name>
    <dbReference type="NCBI Taxonomy" id="2728836"/>
    <lineage>
        <taxon>Bacteria</taxon>
        <taxon>Pseudomonadati</taxon>
        <taxon>Pseudomonadota</taxon>
        <taxon>Betaproteobacteria</taxon>
        <taxon>Burkholderiales</taxon>
        <taxon>Sphaerotilaceae</taxon>
        <taxon>Azohydromonas</taxon>
    </lineage>
</organism>
<name>A0A848FDY3_9BURK</name>
<gene>
    <name evidence="8" type="ORF">HHL10_21320</name>
</gene>
<comment type="subcellular location">
    <subcellularLocation>
        <location evidence="1 6">Cell membrane</location>
        <topology evidence="1 6">Multi-pass membrane protein</topology>
    </subcellularLocation>
</comment>
<dbReference type="PANTHER" id="PTHR30561:SF9">
    <property type="entry name" value="4-AMINO-4-DEOXY-L-ARABINOSE-PHOSPHOUNDECAPRENOL FLIPPASE SUBUNIT ARNF-RELATED"/>
    <property type="match status" value="1"/>
</dbReference>
<keyword evidence="8" id="KW-0808">Transferase</keyword>
<keyword evidence="3 6" id="KW-0812">Transmembrane</keyword>
<comment type="caution">
    <text evidence="8">The sequence shown here is derived from an EMBL/GenBank/DDBJ whole genome shotgun (WGS) entry which is preliminary data.</text>
</comment>
<dbReference type="EMBL" id="JABBFW010000019">
    <property type="protein sequence ID" value="NML17512.1"/>
    <property type="molecule type" value="Genomic_DNA"/>
</dbReference>
<evidence type="ECO:0000313" key="8">
    <source>
        <dbReference type="EMBL" id="NML17512.1"/>
    </source>
</evidence>
<dbReference type="InterPro" id="IPR000390">
    <property type="entry name" value="Small_drug/metabolite_transptr"/>
</dbReference>
<dbReference type="GO" id="GO:0005886">
    <property type="term" value="C:plasma membrane"/>
    <property type="evidence" value="ECO:0007669"/>
    <property type="project" value="UniProtKB-SubCell"/>
</dbReference>
<feature type="transmembrane region" description="Helical" evidence="7">
    <location>
        <begin position="79"/>
        <end position="99"/>
    </location>
</feature>
<feature type="transmembrane region" description="Helical" evidence="7">
    <location>
        <begin position="105"/>
        <end position="122"/>
    </location>
</feature>
<dbReference type="Pfam" id="PF00893">
    <property type="entry name" value="Multi_Drug_Res"/>
    <property type="match status" value="1"/>
</dbReference>
<evidence type="ECO:0000256" key="4">
    <source>
        <dbReference type="ARBA" id="ARBA00022989"/>
    </source>
</evidence>
<evidence type="ECO:0000256" key="7">
    <source>
        <dbReference type="SAM" id="Phobius"/>
    </source>
</evidence>
<dbReference type="Proteomes" id="UP000574067">
    <property type="component" value="Unassembled WGS sequence"/>
</dbReference>
<evidence type="ECO:0000256" key="1">
    <source>
        <dbReference type="ARBA" id="ARBA00004651"/>
    </source>
</evidence>
<feature type="transmembrane region" description="Helical" evidence="7">
    <location>
        <begin position="53"/>
        <end position="72"/>
    </location>
</feature>
<dbReference type="SUPFAM" id="SSF103481">
    <property type="entry name" value="Multidrug resistance efflux transporter EmrE"/>
    <property type="match status" value="1"/>
</dbReference>
<keyword evidence="2" id="KW-1003">Cell membrane</keyword>
<evidence type="ECO:0000256" key="2">
    <source>
        <dbReference type="ARBA" id="ARBA00022475"/>
    </source>
</evidence>
<evidence type="ECO:0000256" key="6">
    <source>
        <dbReference type="RuleBase" id="RU003942"/>
    </source>
</evidence>
<dbReference type="GO" id="GO:0016740">
    <property type="term" value="F:transferase activity"/>
    <property type="evidence" value="ECO:0007669"/>
    <property type="project" value="UniProtKB-KW"/>
</dbReference>
<dbReference type="AlphaFoldDB" id="A0A848FDY3"/>
<evidence type="ECO:0000313" key="9">
    <source>
        <dbReference type="Proteomes" id="UP000574067"/>
    </source>
</evidence>
<dbReference type="PANTHER" id="PTHR30561">
    <property type="entry name" value="SMR FAMILY PROTON-DEPENDENT DRUG EFFLUX TRANSPORTER SUGE"/>
    <property type="match status" value="1"/>
</dbReference>
<dbReference type="GO" id="GO:0022857">
    <property type="term" value="F:transmembrane transporter activity"/>
    <property type="evidence" value="ECO:0007669"/>
    <property type="project" value="InterPro"/>
</dbReference>
<sequence length="124" mass="13221">MKLSTFALILCGVLLNAAAQLSLKAGTRVLGFIGFDGRHSPVELALSVGTQPWIMAGMACYVVSLVLWIAALSRVDVMVAYPMLSIGYVVNAFIAWQFMGEALTPHRLIGIGVIMVGVIILSRG</sequence>